<evidence type="ECO:0000313" key="2">
    <source>
        <dbReference type="EMBL" id="MFC7244292.1"/>
    </source>
</evidence>
<gene>
    <name evidence="2" type="ORF">ACFQO7_17600</name>
</gene>
<protein>
    <recommendedName>
        <fullName evidence="4">PH (Pleckstrin Homology) domain-containing protein</fullName>
    </recommendedName>
</protein>
<evidence type="ECO:0008006" key="4">
    <source>
        <dbReference type="Google" id="ProtNLM"/>
    </source>
</evidence>
<proteinExistence type="predicted"/>
<reference evidence="3" key="1">
    <citation type="journal article" date="2019" name="Int. J. Syst. Evol. Microbiol.">
        <title>The Global Catalogue of Microorganisms (GCM) 10K type strain sequencing project: providing services to taxonomists for standard genome sequencing and annotation.</title>
        <authorList>
            <consortium name="The Broad Institute Genomics Platform"/>
            <consortium name="The Broad Institute Genome Sequencing Center for Infectious Disease"/>
            <person name="Wu L."/>
            <person name="Ma J."/>
        </authorList>
    </citation>
    <scope>NUCLEOTIDE SEQUENCE [LARGE SCALE GENOMIC DNA]</scope>
    <source>
        <strain evidence="3">CGMCC 1.9106</strain>
    </source>
</reference>
<dbReference type="RefSeq" id="WP_376807347.1">
    <property type="nucleotide sequence ID" value="NZ_JBHTAC010000016.1"/>
</dbReference>
<evidence type="ECO:0000313" key="3">
    <source>
        <dbReference type="Proteomes" id="UP001596392"/>
    </source>
</evidence>
<dbReference type="EMBL" id="JBHTAC010000016">
    <property type="protein sequence ID" value="MFC7244292.1"/>
    <property type="molecule type" value="Genomic_DNA"/>
</dbReference>
<keyword evidence="1" id="KW-1133">Transmembrane helix</keyword>
<sequence>MLMRTNFAPLRRLTPDPDSRLGGLLGFWFCAAMAGYGIVEIGVREAGIGRLLMLVGGALWFRGQLRIGIWTSGTHLHVRYGHRNRAFAFSQVEKFAIRPDGERAAVLWIDLADGARYPTPAQLKYKRAPSGVSMTLSGLTDLLAALDECHATRPR</sequence>
<keyword evidence="1" id="KW-0472">Membrane</keyword>
<dbReference type="Proteomes" id="UP001596392">
    <property type="component" value="Unassembled WGS sequence"/>
</dbReference>
<name>A0ABW2GW83_9ACTN</name>
<keyword evidence="1" id="KW-0812">Transmembrane</keyword>
<feature type="transmembrane region" description="Helical" evidence="1">
    <location>
        <begin position="21"/>
        <end position="39"/>
    </location>
</feature>
<accession>A0ABW2GW83</accession>
<comment type="caution">
    <text evidence="2">The sequence shown here is derived from an EMBL/GenBank/DDBJ whole genome shotgun (WGS) entry which is preliminary data.</text>
</comment>
<organism evidence="2 3">
    <name type="scientific">Catellatospora aurea</name>
    <dbReference type="NCBI Taxonomy" id="1337874"/>
    <lineage>
        <taxon>Bacteria</taxon>
        <taxon>Bacillati</taxon>
        <taxon>Actinomycetota</taxon>
        <taxon>Actinomycetes</taxon>
        <taxon>Micromonosporales</taxon>
        <taxon>Micromonosporaceae</taxon>
        <taxon>Catellatospora</taxon>
    </lineage>
</organism>
<evidence type="ECO:0000256" key="1">
    <source>
        <dbReference type="SAM" id="Phobius"/>
    </source>
</evidence>
<keyword evidence="3" id="KW-1185">Reference proteome</keyword>